<reference evidence="8 9" key="2">
    <citation type="submission" date="2020-07" db="EMBL/GenBank/DDBJ databases">
        <title>Genome assembly of wild tea tree DASZ reveals pedigree and selection history of tea varieties.</title>
        <authorList>
            <person name="Zhang W."/>
        </authorList>
    </citation>
    <scope>NUCLEOTIDE SEQUENCE [LARGE SCALE GENOMIC DNA]</scope>
    <source>
        <strain evidence="9">cv. G240</strain>
        <tissue evidence="8">Leaf</tissue>
    </source>
</reference>
<evidence type="ECO:0000259" key="6">
    <source>
        <dbReference type="Pfam" id="PF00891"/>
    </source>
</evidence>
<dbReference type="PIRSF" id="PIRSF005739">
    <property type="entry name" value="O-mtase"/>
    <property type="match status" value="1"/>
</dbReference>
<feature type="domain" description="O-methyltransferase C-terminal" evidence="6">
    <location>
        <begin position="146"/>
        <end position="348"/>
    </location>
</feature>
<feature type="domain" description="O-methyltransferase dimerisation" evidence="7">
    <location>
        <begin position="27"/>
        <end position="120"/>
    </location>
</feature>
<feature type="active site" description="Proton acceptor" evidence="5">
    <location>
        <position position="273"/>
    </location>
</feature>
<dbReference type="PROSITE" id="PS51683">
    <property type="entry name" value="SAM_OMT_II"/>
    <property type="match status" value="1"/>
</dbReference>
<evidence type="ECO:0000313" key="8">
    <source>
        <dbReference type="EMBL" id="KAF5937921.1"/>
    </source>
</evidence>
<dbReference type="GO" id="GO:0046983">
    <property type="term" value="F:protein dimerization activity"/>
    <property type="evidence" value="ECO:0007669"/>
    <property type="project" value="InterPro"/>
</dbReference>
<evidence type="ECO:0000259" key="7">
    <source>
        <dbReference type="Pfam" id="PF08100"/>
    </source>
</evidence>
<evidence type="ECO:0000256" key="2">
    <source>
        <dbReference type="ARBA" id="ARBA00022679"/>
    </source>
</evidence>
<keyword evidence="2" id="KW-0808">Transferase</keyword>
<dbReference type="GO" id="GO:0008757">
    <property type="term" value="F:S-adenosylmethionine-dependent methyltransferase activity"/>
    <property type="evidence" value="ECO:0007669"/>
    <property type="project" value="UniProtKB-ARBA"/>
</dbReference>
<dbReference type="FunFam" id="1.10.10.10:FF:000357">
    <property type="entry name" value="Caffeic acid 3-O-methyltransferase"/>
    <property type="match status" value="1"/>
</dbReference>
<comment type="similarity">
    <text evidence="4">Belongs to the class I-like SAM-binding methyltransferase superfamily. Cation-independent O-methyltransferase family. COMT subfamily.</text>
</comment>
<evidence type="ECO:0000256" key="4">
    <source>
        <dbReference type="ARBA" id="ARBA00034481"/>
    </source>
</evidence>
<dbReference type="InterPro" id="IPR012967">
    <property type="entry name" value="COMT_dimerisation"/>
</dbReference>
<dbReference type="InterPro" id="IPR016461">
    <property type="entry name" value="COMT-like"/>
</dbReference>
<keyword evidence="1" id="KW-0489">Methyltransferase</keyword>
<evidence type="ECO:0000256" key="5">
    <source>
        <dbReference type="PIRSR" id="PIRSR005739-1"/>
    </source>
</evidence>
<evidence type="ECO:0000256" key="1">
    <source>
        <dbReference type="ARBA" id="ARBA00022603"/>
    </source>
</evidence>
<dbReference type="Pfam" id="PF00891">
    <property type="entry name" value="Methyltransf_2"/>
    <property type="match status" value="1"/>
</dbReference>
<dbReference type="PANTHER" id="PTHR11746">
    <property type="entry name" value="O-METHYLTRANSFERASE"/>
    <property type="match status" value="1"/>
</dbReference>
<dbReference type="Gene3D" id="1.10.10.10">
    <property type="entry name" value="Winged helix-like DNA-binding domain superfamily/Winged helix DNA-binding domain"/>
    <property type="match status" value="1"/>
</dbReference>
<dbReference type="InterPro" id="IPR001077">
    <property type="entry name" value="COMT_C"/>
</dbReference>
<sequence length="366" mass="40109">MVSKESHLKHSSHCEEGDDEAFAYALQLSTCHIFFTALNAAVELKLFDIVAGAGTVISAAEITSRLVPTAEANLDAAAMLDRLLCLLVSHSLLTCSAHTLEDGSSERLYGLAPAGKYFVENDEEKGSLAPMVPLAFHRATFGIMPHLKDAILEGGNQFKKVHGMTIFQYMDVDPTLKQVFNRSMATKSSVDMKKILETYKGFEGLTSLVDVGGGIGTTLAVVVSKYPSMKGINFDLPWVIKSAPSYPGIEHAAGDMLTAIPKADAIMIKNVLHNWKDEQCVRILKNCYKALPEKGKVLIIDIIMPETPDSSVGDKYATQLDNIMLLQPGGKERTKKELETLFKSSGFSNYQFIPCPGVFYVMELYK</sequence>
<evidence type="ECO:0000256" key="3">
    <source>
        <dbReference type="ARBA" id="ARBA00022691"/>
    </source>
</evidence>
<dbReference type="Proteomes" id="UP000593564">
    <property type="component" value="Unassembled WGS sequence"/>
</dbReference>
<dbReference type="InterPro" id="IPR036388">
    <property type="entry name" value="WH-like_DNA-bd_sf"/>
</dbReference>
<proteinExistence type="inferred from homology"/>
<dbReference type="EMBL" id="JACBKZ010000012">
    <property type="protein sequence ID" value="KAF5937921.1"/>
    <property type="molecule type" value="Genomic_DNA"/>
</dbReference>
<dbReference type="Gene3D" id="3.40.50.150">
    <property type="entry name" value="Vaccinia Virus protein VP39"/>
    <property type="match status" value="1"/>
</dbReference>
<name>A0A7J7GD88_CAMSI</name>
<comment type="caution">
    <text evidence="8">The sequence shown here is derived from an EMBL/GenBank/DDBJ whole genome shotgun (WGS) entry which is preliminary data.</text>
</comment>
<dbReference type="SUPFAM" id="SSF53335">
    <property type="entry name" value="S-adenosyl-L-methionine-dependent methyltransferases"/>
    <property type="match status" value="1"/>
</dbReference>
<dbReference type="SUPFAM" id="SSF46785">
    <property type="entry name" value="Winged helix' DNA-binding domain"/>
    <property type="match status" value="1"/>
</dbReference>
<evidence type="ECO:0000313" key="9">
    <source>
        <dbReference type="Proteomes" id="UP000593564"/>
    </source>
</evidence>
<dbReference type="AlphaFoldDB" id="A0A7J7GD88"/>
<dbReference type="GO" id="GO:0032259">
    <property type="term" value="P:methylation"/>
    <property type="evidence" value="ECO:0007669"/>
    <property type="project" value="UniProtKB-KW"/>
</dbReference>
<accession>A0A7J7GD88</accession>
<dbReference type="InterPro" id="IPR029063">
    <property type="entry name" value="SAM-dependent_MTases_sf"/>
</dbReference>
<keyword evidence="9" id="KW-1185">Reference proteome</keyword>
<protein>
    <submittedName>
        <fullName evidence="8">Uncharacterized protein</fullName>
    </submittedName>
</protein>
<keyword evidence="3" id="KW-0949">S-adenosyl-L-methionine</keyword>
<dbReference type="GO" id="GO:0008171">
    <property type="term" value="F:O-methyltransferase activity"/>
    <property type="evidence" value="ECO:0007669"/>
    <property type="project" value="InterPro"/>
</dbReference>
<dbReference type="InterPro" id="IPR036390">
    <property type="entry name" value="WH_DNA-bd_sf"/>
</dbReference>
<dbReference type="Pfam" id="PF08100">
    <property type="entry name" value="Dimerisation"/>
    <property type="match status" value="1"/>
</dbReference>
<reference evidence="9" key="1">
    <citation type="journal article" date="2020" name="Nat. Commun.">
        <title>Genome assembly of wild tea tree DASZ reveals pedigree and selection history of tea varieties.</title>
        <authorList>
            <person name="Zhang W."/>
            <person name="Zhang Y."/>
            <person name="Qiu H."/>
            <person name="Guo Y."/>
            <person name="Wan H."/>
            <person name="Zhang X."/>
            <person name="Scossa F."/>
            <person name="Alseekh S."/>
            <person name="Zhang Q."/>
            <person name="Wang P."/>
            <person name="Xu L."/>
            <person name="Schmidt M.H."/>
            <person name="Jia X."/>
            <person name="Li D."/>
            <person name="Zhu A."/>
            <person name="Guo F."/>
            <person name="Chen W."/>
            <person name="Ni D."/>
            <person name="Usadel B."/>
            <person name="Fernie A.R."/>
            <person name="Wen W."/>
        </authorList>
    </citation>
    <scope>NUCLEOTIDE SEQUENCE [LARGE SCALE GENOMIC DNA]</scope>
    <source>
        <strain evidence="9">cv. G240</strain>
    </source>
</reference>
<dbReference type="CDD" id="cd02440">
    <property type="entry name" value="AdoMet_MTases"/>
    <property type="match status" value="1"/>
</dbReference>
<organism evidence="8 9">
    <name type="scientific">Camellia sinensis</name>
    <name type="common">Tea plant</name>
    <name type="synonym">Thea sinensis</name>
    <dbReference type="NCBI Taxonomy" id="4442"/>
    <lineage>
        <taxon>Eukaryota</taxon>
        <taxon>Viridiplantae</taxon>
        <taxon>Streptophyta</taxon>
        <taxon>Embryophyta</taxon>
        <taxon>Tracheophyta</taxon>
        <taxon>Spermatophyta</taxon>
        <taxon>Magnoliopsida</taxon>
        <taxon>eudicotyledons</taxon>
        <taxon>Gunneridae</taxon>
        <taxon>Pentapetalae</taxon>
        <taxon>asterids</taxon>
        <taxon>Ericales</taxon>
        <taxon>Theaceae</taxon>
        <taxon>Camellia</taxon>
    </lineage>
</organism>
<gene>
    <name evidence="8" type="ORF">HYC85_025427</name>
</gene>